<dbReference type="GO" id="GO:0005737">
    <property type="term" value="C:cytoplasm"/>
    <property type="evidence" value="ECO:0007669"/>
    <property type="project" value="UniProtKB-UniRule"/>
</dbReference>
<comment type="miscellaneous">
    <text evidence="8">The porphobilinogen subunits are added to the dipyrromethane group.</text>
</comment>
<evidence type="ECO:0000313" key="11">
    <source>
        <dbReference type="EMBL" id="ABF76716.1"/>
    </source>
</evidence>
<organism evidence="11">
    <name type="scientific">Burkholderia orbicola (strain AU 1054)</name>
    <dbReference type="NCBI Taxonomy" id="331271"/>
    <lineage>
        <taxon>Bacteria</taxon>
        <taxon>Pseudomonadati</taxon>
        <taxon>Pseudomonadota</taxon>
        <taxon>Betaproteobacteria</taxon>
        <taxon>Burkholderiales</taxon>
        <taxon>Burkholderiaceae</taxon>
        <taxon>Burkholderia</taxon>
        <taxon>Burkholderia cepacia complex</taxon>
        <taxon>Burkholderia orbicola</taxon>
    </lineage>
</organism>
<dbReference type="GO" id="GO:0004418">
    <property type="term" value="F:hydroxymethylbilane synthase activity"/>
    <property type="evidence" value="ECO:0007669"/>
    <property type="project" value="UniProtKB-UniRule"/>
</dbReference>
<dbReference type="Gene3D" id="3.40.190.10">
    <property type="entry name" value="Periplasmic binding protein-like II"/>
    <property type="match status" value="2"/>
</dbReference>
<comment type="pathway">
    <text evidence="2">Porphyrin-containing compound metabolism; protoporphyrin-IX biosynthesis; coproporphyrinogen-III from 5-aminolevulinate: step 2/4.</text>
</comment>
<dbReference type="Gene3D" id="3.30.160.40">
    <property type="entry name" value="Porphobilinogen deaminase, C-terminal domain"/>
    <property type="match status" value="1"/>
</dbReference>
<dbReference type="SUPFAM" id="SSF53850">
    <property type="entry name" value="Periplasmic binding protein-like II"/>
    <property type="match status" value="1"/>
</dbReference>
<proteinExistence type="inferred from homology"/>
<evidence type="ECO:0000259" key="9">
    <source>
        <dbReference type="Pfam" id="PF01379"/>
    </source>
</evidence>
<comment type="subunit">
    <text evidence="4 8">Monomer.</text>
</comment>
<gene>
    <name evidence="8" type="primary">hemC</name>
    <name evidence="11" type="ordered locus">Bcen_1813</name>
</gene>
<feature type="modified residue" description="S-(dipyrrolylmethanemethyl)cysteine" evidence="8">
    <location>
        <position position="324"/>
    </location>
</feature>
<feature type="domain" description="Porphobilinogen deaminase C-terminal" evidence="10">
    <location>
        <begin position="308"/>
        <end position="380"/>
    </location>
</feature>
<evidence type="ECO:0000256" key="7">
    <source>
        <dbReference type="ARBA" id="ARBA00048169"/>
    </source>
</evidence>
<dbReference type="PRINTS" id="PR00151">
    <property type="entry name" value="PORPHBDMNASE"/>
</dbReference>
<comment type="cofactor">
    <cofactor evidence="8">
        <name>dipyrromethane</name>
        <dbReference type="ChEBI" id="CHEBI:60342"/>
    </cofactor>
    <text evidence="8">Binds 1 dipyrromethane group covalently.</text>
</comment>
<evidence type="ECO:0000256" key="1">
    <source>
        <dbReference type="ARBA" id="ARBA00002869"/>
    </source>
</evidence>
<dbReference type="Pfam" id="PF03900">
    <property type="entry name" value="Porphobil_deamC"/>
    <property type="match status" value="1"/>
</dbReference>
<evidence type="ECO:0000256" key="5">
    <source>
        <dbReference type="ARBA" id="ARBA00022679"/>
    </source>
</evidence>
<comment type="function">
    <text evidence="1 8">Tetrapolymerization of the monopyrrole PBG into the hydroxymethylbilane pre-uroporphyrinogen in several discrete steps.</text>
</comment>
<evidence type="ECO:0000256" key="3">
    <source>
        <dbReference type="ARBA" id="ARBA00005638"/>
    </source>
</evidence>
<dbReference type="InterPro" id="IPR022419">
    <property type="entry name" value="Porphobilin_deaminase_cofac_BS"/>
</dbReference>
<dbReference type="SUPFAM" id="SSF54782">
    <property type="entry name" value="Porphobilinogen deaminase (hydroxymethylbilane synthase), C-terminal domain"/>
    <property type="match status" value="1"/>
</dbReference>
<dbReference type="PROSITE" id="PS00533">
    <property type="entry name" value="PORPHOBILINOGEN_DEAM"/>
    <property type="match status" value="1"/>
</dbReference>
<dbReference type="InterPro" id="IPR036803">
    <property type="entry name" value="Porphobilinogen_deaminase_C_sf"/>
</dbReference>
<reference evidence="11" key="1">
    <citation type="submission" date="2006-05" db="EMBL/GenBank/DDBJ databases">
        <title>Complete sequence of chromosome 1 of Burkholderia cenocepacia AU 1054.</title>
        <authorList>
            <consortium name="US DOE Joint Genome Institute"/>
            <person name="Copeland A."/>
            <person name="Lucas S."/>
            <person name="Lapidus A."/>
            <person name="Barry K."/>
            <person name="Detter J.C."/>
            <person name="Glavina del Rio T."/>
            <person name="Hammon N."/>
            <person name="Israni S."/>
            <person name="Dalin E."/>
            <person name="Tice H."/>
            <person name="Pitluck S."/>
            <person name="Chain P."/>
            <person name="Malfatti S."/>
            <person name="Shin M."/>
            <person name="Vergez L."/>
            <person name="Schmutz J."/>
            <person name="Larimer F."/>
            <person name="Land M."/>
            <person name="Hauser L."/>
            <person name="Kyrpides N."/>
            <person name="Lykidis A."/>
            <person name="LiPuma J.J."/>
            <person name="Konstantinidis K."/>
            <person name="Tiedje J.M."/>
            <person name="Richardson P."/>
        </authorList>
    </citation>
    <scope>NUCLEOTIDE SEQUENCE [LARGE SCALE GENOMIC DNA]</scope>
    <source>
        <strain evidence="11">AU 1054</strain>
    </source>
</reference>
<name>A0A0H2XRS1_BURO1</name>
<dbReference type="PANTHER" id="PTHR11557">
    <property type="entry name" value="PORPHOBILINOGEN DEAMINASE"/>
    <property type="match status" value="1"/>
</dbReference>
<evidence type="ECO:0000256" key="8">
    <source>
        <dbReference type="HAMAP-Rule" id="MF_00260"/>
    </source>
</evidence>
<evidence type="ECO:0000259" key="10">
    <source>
        <dbReference type="Pfam" id="PF03900"/>
    </source>
</evidence>
<dbReference type="HOGENOM" id="CLU_019704_0_2_4"/>
<evidence type="ECO:0000256" key="2">
    <source>
        <dbReference type="ARBA" id="ARBA00004735"/>
    </source>
</evidence>
<dbReference type="HAMAP" id="MF_00260">
    <property type="entry name" value="Porphobil_deam"/>
    <property type="match status" value="1"/>
</dbReference>
<dbReference type="UniPathway" id="UPA00251">
    <property type="reaction ID" value="UER00319"/>
</dbReference>
<dbReference type="FunFam" id="3.40.190.10:FF:000005">
    <property type="entry name" value="Porphobilinogen deaminase"/>
    <property type="match status" value="1"/>
</dbReference>
<dbReference type="CDD" id="cd13646">
    <property type="entry name" value="PBP2_EcHMBS_like"/>
    <property type="match status" value="1"/>
</dbReference>
<comment type="similarity">
    <text evidence="3 8">Belongs to the HMBS family.</text>
</comment>
<dbReference type="InterPro" id="IPR022418">
    <property type="entry name" value="Porphobilinogen_deaminase_C"/>
</dbReference>
<dbReference type="FunFam" id="3.40.190.10:FF:000004">
    <property type="entry name" value="Porphobilinogen deaminase"/>
    <property type="match status" value="1"/>
</dbReference>
<dbReference type="GO" id="GO:0006782">
    <property type="term" value="P:protoporphyrinogen IX biosynthetic process"/>
    <property type="evidence" value="ECO:0007669"/>
    <property type="project" value="UniProtKB-UniRule"/>
</dbReference>
<dbReference type="EC" id="2.5.1.61" evidence="8"/>
<dbReference type="InterPro" id="IPR022417">
    <property type="entry name" value="Porphobilin_deaminase_N"/>
</dbReference>
<evidence type="ECO:0000256" key="6">
    <source>
        <dbReference type="ARBA" id="ARBA00023244"/>
    </source>
</evidence>
<dbReference type="NCBIfam" id="TIGR00212">
    <property type="entry name" value="hemC"/>
    <property type="match status" value="1"/>
</dbReference>
<dbReference type="AlphaFoldDB" id="A0A0H2XRS1"/>
<evidence type="ECO:0000256" key="4">
    <source>
        <dbReference type="ARBA" id="ARBA00011245"/>
    </source>
</evidence>
<dbReference type="InterPro" id="IPR000860">
    <property type="entry name" value="HemC"/>
</dbReference>
<sequence>MGFLGKARVKRNCGNCGNCGQATSYVRHIRTTAPRPARKQAGRRLRARAGRGVRATIVRSSIPSFDVPAMNSETPAAGPQQAQPPATLTIASRESRLAMWQAEHVRDALRKLYPACDVKILGMTTRGDQILDRTLSKVGGKGLFVKELEAALADGRADLAVHSLKDVPMALPDGFSLAAIMEREDPRDAFVSNDYASLDALPAGAVVGTSSLRREAMLRSRYPHLEVLPLRGNLDTRLAKLDRGDYAAIILAAAGLKRLGLEARIRALLDVEASPPAAGQGALGIEIAAHRDDVAAWLAPLHDPQTALAVEAERMVSRALGGSCEVPLAAHAVWRAGELYLTGRVSTTDGKRVLTAEECGAVVTVADALALGRAVSDELEAQGALDIVQALLASSQAAGKGDA</sequence>
<protein>
    <recommendedName>
        <fullName evidence="8">Porphobilinogen deaminase</fullName>
        <shortName evidence="8">PBG</shortName>
        <ecNumber evidence="8">2.5.1.61</ecNumber>
    </recommendedName>
    <alternativeName>
        <fullName evidence="8">Hydroxymethylbilane synthase</fullName>
        <shortName evidence="8">HMBS</shortName>
    </alternativeName>
    <alternativeName>
        <fullName evidence="8">Pre-uroporphyrinogen synthase</fullName>
    </alternativeName>
</protein>
<dbReference type="EMBL" id="CP000378">
    <property type="protein sequence ID" value="ABF76716.1"/>
    <property type="molecule type" value="Genomic_DNA"/>
</dbReference>
<comment type="catalytic activity">
    <reaction evidence="7 8">
        <text>4 porphobilinogen + H2O = hydroxymethylbilane + 4 NH4(+)</text>
        <dbReference type="Rhea" id="RHEA:13185"/>
        <dbReference type="ChEBI" id="CHEBI:15377"/>
        <dbReference type="ChEBI" id="CHEBI:28938"/>
        <dbReference type="ChEBI" id="CHEBI:57845"/>
        <dbReference type="ChEBI" id="CHEBI:58126"/>
        <dbReference type="EC" id="2.5.1.61"/>
    </reaction>
</comment>
<keyword evidence="6 8" id="KW-0627">Porphyrin biosynthesis</keyword>
<accession>A0A0H2XRS1</accession>
<dbReference type="PANTHER" id="PTHR11557:SF0">
    <property type="entry name" value="PORPHOBILINOGEN DEAMINASE"/>
    <property type="match status" value="1"/>
</dbReference>
<feature type="domain" description="Porphobilinogen deaminase N-terminal" evidence="9">
    <location>
        <begin position="88"/>
        <end position="294"/>
    </location>
</feature>
<dbReference type="Pfam" id="PF01379">
    <property type="entry name" value="Porphobil_deam"/>
    <property type="match status" value="1"/>
</dbReference>
<keyword evidence="5 8" id="KW-0808">Transferase</keyword>